<name>A0A074XPS2_AURPU</name>
<organism evidence="1 2">
    <name type="scientific">Aureobasidium pullulans EXF-150</name>
    <dbReference type="NCBI Taxonomy" id="1043002"/>
    <lineage>
        <taxon>Eukaryota</taxon>
        <taxon>Fungi</taxon>
        <taxon>Dikarya</taxon>
        <taxon>Ascomycota</taxon>
        <taxon>Pezizomycotina</taxon>
        <taxon>Dothideomycetes</taxon>
        <taxon>Dothideomycetidae</taxon>
        <taxon>Dothideales</taxon>
        <taxon>Saccotheciaceae</taxon>
        <taxon>Aureobasidium</taxon>
    </lineage>
</organism>
<dbReference type="AlphaFoldDB" id="A0A074XPS2"/>
<accession>A0A074XPS2</accession>
<evidence type="ECO:0000313" key="1">
    <source>
        <dbReference type="EMBL" id="KEQ87568.1"/>
    </source>
</evidence>
<protein>
    <submittedName>
        <fullName evidence="1">Uncharacterized protein</fullName>
    </submittedName>
</protein>
<keyword evidence="2" id="KW-1185">Reference proteome</keyword>
<dbReference type="GeneID" id="40741108"/>
<dbReference type="HOGENOM" id="CLU_1651803_0_0_1"/>
<sequence>MPCFMPCRGTQHLRPRRTFLLFGLRTVIPAGQWPLHGASIASVPSFSNAGQTGLPRTFTIRRFTSVAKHLQPYVSRATSNSLCKVSCREGNSRDQSRLRWRKCENKGSIRAGGDELVLPSICYDSPKRLLRCNHMHDYGSVAATQRNVHPRTGAAWKPPV</sequence>
<evidence type="ECO:0000313" key="2">
    <source>
        <dbReference type="Proteomes" id="UP000030706"/>
    </source>
</evidence>
<dbReference type="RefSeq" id="XP_029763755.1">
    <property type="nucleotide sequence ID" value="XM_029898802.1"/>
</dbReference>
<reference evidence="1 2" key="1">
    <citation type="journal article" date="2014" name="BMC Genomics">
        <title>Genome sequencing of four Aureobasidium pullulans varieties: biotechnological potential, stress tolerance, and description of new species.</title>
        <authorList>
            <person name="Gostin Ar C."/>
            <person name="Ohm R.A."/>
            <person name="Kogej T."/>
            <person name="Sonjak S."/>
            <person name="Turk M."/>
            <person name="Zajc J."/>
            <person name="Zalar P."/>
            <person name="Grube M."/>
            <person name="Sun H."/>
            <person name="Han J."/>
            <person name="Sharma A."/>
            <person name="Chiniquy J."/>
            <person name="Ngan C.Y."/>
            <person name="Lipzen A."/>
            <person name="Barry K."/>
            <person name="Grigoriev I.V."/>
            <person name="Gunde-Cimerman N."/>
        </authorList>
    </citation>
    <scope>NUCLEOTIDE SEQUENCE [LARGE SCALE GENOMIC DNA]</scope>
    <source>
        <strain evidence="1 2">EXF-150</strain>
    </source>
</reference>
<dbReference type="EMBL" id="KL584976">
    <property type="protein sequence ID" value="KEQ87568.1"/>
    <property type="molecule type" value="Genomic_DNA"/>
</dbReference>
<proteinExistence type="predicted"/>
<dbReference type="Proteomes" id="UP000030706">
    <property type="component" value="Unassembled WGS sequence"/>
</dbReference>
<gene>
    <name evidence="1" type="ORF">M438DRAFT_127634</name>
</gene>